<dbReference type="AlphaFoldDB" id="A0A0A9BTA2"/>
<protein>
    <submittedName>
        <fullName evidence="1">Uncharacterized protein</fullName>
    </submittedName>
</protein>
<dbReference type="EMBL" id="GBRH01232467">
    <property type="protein sequence ID" value="JAD65428.1"/>
    <property type="molecule type" value="Transcribed_RNA"/>
</dbReference>
<name>A0A0A9BTA2_ARUDO</name>
<reference evidence="1" key="1">
    <citation type="submission" date="2014-09" db="EMBL/GenBank/DDBJ databases">
        <authorList>
            <person name="Magalhaes I.L.F."/>
            <person name="Oliveira U."/>
            <person name="Santos F.R."/>
            <person name="Vidigal T.H.D.A."/>
            <person name="Brescovit A.D."/>
            <person name="Santos A.J."/>
        </authorList>
    </citation>
    <scope>NUCLEOTIDE SEQUENCE</scope>
    <source>
        <tissue evidence="1">Shoot tissue taken approximately 20 cm above the soil surface</tissue>
    </source>
</reference>
<reference evidence="1" key="2">
    <citation type="journal article" date="2015" name="Data Brief">
        <title>Shoot transcriptome of the giant reed, Arundo donax.</title>
        <authorList>
            <person name="Barrero R.A."/>
            <person name="Guerrero F.D."/>
            <person name="Moolhuijzen P."/>
            <person name="Goolsby J.A."/>
            <person name="Tidwell J."/>
            <person name="Bellgard S.E."/>
            <person name="Bellgard M.I."/>
        </authorList>
    </citation>
    <scope>NUCLEOTIDE SEQUENCE</scope>
    <source>
        <tissue evidence="1">Shoot tissue taken approximately 20 cm above the soil surface</tissue>
    </source>
</reference>
<organism evidence="1">
    <name type="scientific">Arundo donax</name>
    <name type="common">Giant reed</name>
    <name type="synonym">Donax arundinaceus</name>
    <dbReference type="NCBI Taxonomy" id="35708"/>
    <lineage>
        <taxon>Eukaryota</taxon>
        <taxon>Viridiplantae</taxon>
        <taxon>Streptophyta</taxon>
        <taxon>Embryophyta</taxon>
        <taxon>Tracheophyta</taxon>
        <taxon>Spermatophyta</taxon>
        <taxon>Magnoliopsida</taxon>
        <taxon>Liliopsida</taxon>
        <taxon>Poales</taxon>
        <taxon>Poaceae</taxon>
        <taxon>PACMAD clade</taxon>
        <taxon>Arundinoideae</taxon>
        <taxon>Arundineae</taxon>
        <taxon>Arundo</taxon>
    </lineage>
</organism>
<evidence type="ECO:0000313" key="1">
    <source>
        <dbReference type="EMBL" id="JAD65428.1"/>
    </source>
</evidence>
<proteinExistence type="predicted"/>
<accession>A0A0A9BTA2</accession>
<sequence length="39" mass="4447">MKSLYRPPFYSWQPKSRFVGTVFPTSIASNQGLILSRSV</sequence>